<dbReference type="RefSeq" id="WP_368647065.1">
    <property type="nucleotide sequence ID" value="NZ_CP158255.1"/>
</dbReference>
<dbReference type="InterPro" id="IPR009056">
    <property type="entry name" value="Cyt_c-like_dom"/>
</dbReference>
<name>A0AB39D8Q4_9BURK</name>
<dbReference type="GO" id="GO:0020037">
    <property type="term" value="F:heme binding"/>
    <property type="evidence" value="ECO:0007669"/>
    <property type="project" value="InterPro"/>
</dbReference>
<dbReference type="PANTHER" id="PTHR37823">
    <property type="entry name" value="CYTOCHROME C-553-LIKE"/>
    <property type="match status" value="1"/>
</dbReference>
<accession>A0AB39D8Q4</accession>
<keyword evidence="1" id="KW-0813">Transport</keyword>
<dbReference type="Gene3D" id="1.10.760.10">
    <property type="entry name" value="Cytochrome c-like domain"/>
    <property type="match status" value="2"/>
</dbReference>
<keyword evidence="4" id="KW-0249">Electron transport</keyword>
<evidence type="ECO:0000256" key="5">
    <source>
        <dbReference type="ARBA" id="ARBA00023004"/>
    </source>
</evidence>
<proteinExistence type="predicted"/>
<evidence type="ECO:0000256" key="3">
    <source>
        <dbReference type="ARBA" id="ARBA00022723"/>
    </source>
</evidence>
<reference evidence="9" key="1">
    <citation type="submission" date="2024-05" db="EMBL/GenBank/DDBJ databases">
        <authorList>
            <person name="Luo Y.-C."/>
            <person name="Nicholds J."/>
            <person name="Mortimer T."/>
            <person name="Maboni G."/>
        </authorList>
    </citation>
    <scope>NUCLEOTIDE SEQUENCE</scope>
    <source>
        <strain evidence="10">141555</strain>
        <strain evidence="9">151108</strain>
    </source>
</reference>
<keyword evidence="3 6" id="KW-0479">Metal-binding</keyword>
<evidence type="ECO:0000256" key="1">
    <source>
        <dbReference type="ARBA" id="ARBA00022448"/>
    </source>
</evidence>
<evidence type="ECO:0000256" key="6">
    <source>
        <dbReference type="PROSITE-ProRule" id="PRU00433"/>
    </source>
</evidence>
<dbReference type="Pfam" id="PF00034">
    <property type="entry name" value="Cytochrom_C"/>
    <property type="match status" value="2"/>
</dbReference>
<keyword evidence="5 6" id="KW-0408">Iron</keyword>
<protein>
    <submittedName>
        <fullName evidence="9">C-type cytochrome</fullName>
    </submittedName>
</protein>
<sequence length="319" mass="33639">MSCLNGTDCREPAKRRIALAVLALMLAIFLLLSVWSFLPSRGQAIPDSIQYGGVDAVEGKRVFQAYNCMGCHTIVGNGAYLGPDLTRIHADAGAAWLAAFLPSAGGWPTSAAVRVQLQNPATQADAGSADLQAYLQRYPGAAERLNERGGQHTLMPNLPLDAREVTALIAFLKYTSTLHTEGWPPKPHEGRRIPAAFQPSGDAASTAVTGAEPKAAAPAGQVQDAVARGRQLVSDLGCVACHATDQKRTVGPGWGGLAGHEVQLTDGTTVTADEAYIVRSIREPDAQTVAGYPPHVMPSYDALIDDADMKAIVAYLSSL</sequence>
<keyword evidence="7" id="KW-0812">Transmembrane</keyword>
<evidence type="ECO:0000313" key="9">
    <source>
        <dbReference type="EMBL" id="XDJ50394.1"/>
    </source>
</evidence>
<dbReference type="EMBL" id="CP158267">
    <property type="protein sequence ID" value="XDJ79482.1"/>
    <property type="molecule type" value="Genomic_DNA"/>
</dbReference>
<keyword evidence="7" id="KW-0472">Membrane</keyword>
<dbReference type="AlphaFoldDB" id="A0AB39D8Q4"/>
<evidence type="ECO:0000256" key="7">
    <source>
        <dbReference type="SAM" id="Phobius"/>
    </source>
</evidence>
<dbReference type="PROSITE" id="PS51007">
    <property type="entry name" value="CYTC"/>
    <property type="match status" value="2"/>
</dbReference>
<organism evidence="9">
    <name type="scientific">Castellaniella ginsengisoli</name>
    <dbReference type="NCBI Taxonomy" id="546114"/>
    <lineage>
        <taxon>Bacteria</taxon>
        <taxon>Pseudomonadati</taxon>
        <taxon>Pseudomonadota</taxon>
        <taxon>Betaproteobacteria</taxon>
        <taxon>Burkholderiales</taxon>
        <taxon>Alcaligenaceae</taxon>
        <taxon>Castellaniella</taxon>
    </lineage>
</organism>
<keyword evidence="2 6" id="KW-0349">Heme</keyword>
<dbReference type="GO" id="GO:0046872">
    <property type="term" value="F:metal ion binding"/>
    <property type="evidence" value="ECO:0007669"/>
    <property type="project" value="UniProtKB-KW"/>
</dbReference>
<dbReference type="InterPro" id="IPR036909">
    <property type="entry name" value="Cyt_c-like_dom_sf"/>
</dbReference>
<dbReference type="GO" id="GO:0009055">
    <property type="term" value="F:electron transfer activity"/>
    <property type="evidence" value="ECO:0007669"/>
    <property type="project" value="InterPro"/>
</dbReference>
<dbReference type="InterPro" id="IPR051811">
    <property type="entry name" value="Cytochrome_c550/c551-like"/>
</dbReference>
<keyword evidence="7" id="KW-1133">Transmembrane helix</keyword>
<evidence type="ECO:0000256" key="2">
    <source>
        <dbReference type="ARBA" id="ARBA00022617"/>
    </source>
</evidence>
<evidence type="ECO:0000313" key="10">
    <source>
        <dbReference type="EMBL" id="XDJ79482.1"/>
    </source>
</evidence>
<dbReference type="SUPFAM" id="SSF46626">
    <property type="entry name" value="Cytochrome c"/>
    <property type="match status" value="2"/>
</dbReference>
<feature type="transmembrane region" description="Helical" evidence="7">
    <location>
        <begin position="17"/>
        <end position="38"/>
    </location>
</feature>
<evidence type="ECO:0000256" key="4">
    <source>
        <dbReference type="ARBA" id="ARBA00022982"/>
    </source>
</evidence>
<gene>
    <name evidence="10" type="ORF">ABRZ07_11340</name>
    <name evidence="9" type="ORF">ABRZ09_00560</name>
</gene>
<evidence type="ECO:0000259" key="8">
    <source>
        <dbReference type="PROSITE" id="PS51007"/>
    </source>
</evidence>
<dbReference type="EMBL" id="CP158255">
    <property type="protein sequence ID" value="XDJ50394.1"/>
    <property type="molecule type" value="Genomic_DNA"/>
</dbReference>
<feature type="domain" description="Cytochrome c" evidence="8">
    <location>
        <begin position="224"/>
        <end position="319"/>
    </location>
</feature>
<dbReference type="PANTHER" id="PTHR37823:SF1">
    <property type="entry name" value="CYTOCHROME C-553-LIKE"/>
    <property type="match status" value="1"/>
</dbReference>
<feature type="domain" description="Cytochrome c" evidence="8">
    <location>
        <begin position="54"/>
        <end position="176"/>
    </location>
</feature>